<dbReference type="InterPro" id="IPR010809">
    <property type="entry name" value="FliD_C"/>
</dbReference>
<dbReference type="GO" id="GO:0009424">
    <property type="term" value="C:bacterial-type flagellum hook"/>
    <property type="evidence" value="ECO:0007669"/>
    <property type="project" value="UniProtKB-UniRule"/>
</dbReference>
<keyword evidence="8" id="KW-0282">Flagellum</keyword>
<gene>
    <name evidence="8" type="primary">fliD</name>
    <name evidence="8" type="ORF">FTV88_1355</name>
</gene>
<comment type="similarity">
    <text evidence="1 5">Belongs to the FliD family.</text>
</comment>
<feature type="coiled-coil region" evidence="5">
    <location>
        <begin position="504"/>
        <end position="531"/>
    </location>
</feature>
<feature type="domain" description="Flagellar hook-associated protein 2 C-terminal" evidence="7">
    <location>
        <begin position="288"/>
        <end position="548"/>
    </location>
</feature>
<dbReference type="Proteomes" id="UP000366051">
    <property type="component" value="Chromosome"/>
</dbReference>
<accession>A0A5Q2N2K4</accession>
<comment type="function">
    <text evidence="5">Required for morphogenesis and for the elongation of the flagellar filament by facilitating polymerization of the flagellin monomers at the tip of growing filament. Forms a capping structure, which prevents flagellin subunits (transported through the central channel of the flagellum) from leaking out without polymerization at the distal end.</text>
</comment>
<dbReference type="RefSeq" id="WP_153724862.1">
    <property type="nucleotide sequence ID" value="NZ_CP045875.1"/>
</dbReference>
<dbReference type="EMBL" id="CP045875">
    <property type="protein sequence ID" value="QGG47502.1"/>
    <property type="molecule type" value="Genomic_DNA"/>
</dbReference>
<dbReference type="KEGG" id="hcv:FTV88_1355"/>
<evidence type="ECO:0000256" key="4">
    <source>
        <dbReference type="ARBA" id="ARBA00023143"/>
    </source>
</evidence>
<dbReference type="PANTHER" id="PTHR30288">
    <property type="entry name" value="FLAGELLAR CAP/ASSEMBLY PROTEIN FLID"/>
    <property type="match status" value="1"/>
</dbReference>
<protein>
    <recommendedName>
        <fullName evidence="5">Flagellar hook-associated protein 2</fullName>
        <shortName evidence="5">HAP2</shortName>
    </recommendedName>
    <alternativeName>
        <fullName evidence="5">Flagellar cap protein</fullName>
    </alternativeName>
</protein>
<reference evidence="9" key="1">
    <citation type="submission" date="2019-11" db="EMBL/GenBank/DDBJ databases">
        <title>Genome sequence of Heliorestis convoluta strain HH, an alkaliphilic and minimalistic phototrophic bacterium from a soda lake in Egypt.</title>
        <authorList>
            <person name="Dewey E.D."/>
            <person name="Stokes L.M."/>
            <person name="Burchell B.M."/>
            <person name="Shaffer K.N."/>
            <person name="Huntington A.M."/>
            <person name="Baker J.M."/>
            <person name="Nadendla S."/>
            <person name="Giglio M.G."/>
            <person name="Touchman J.W."/>
            <person name="Blankenship R.E."/>
            <person name="Madigan M.T."/>
            <person name="Sattley W.M."/>
        </authorList>
    </citation>
    <scope>NUCLEOTIDE SEQUENCE [LARGE SCALE GENOMIC DNA]</scope>
    <source>
        <strain evidence="9">HH</strain>
    </source>
</reference>
<dbReference type="OrthoDB" id="9776025at2"/>
<dbReference type="GO" id="GO:0005576">
    <property type="term" value="C:extracellular region"/>
    <property type="evidence" value="ECO:0007669"/>
    <property type="project" value="UniProtKB-SubCell"/>
</dbReference>
<dbReference type="GO" id="GO:0009421">
    <property type="term" value="C:bacterial-type flagellum filament cap"/>
    <property type="evidence" value="ECO:0007669"/>
    <property type="project" value="InterPro"/>
</dbReference>
<dbReference type="Pfam" id="PF07195">
    <property type="entry name" value="FliD_C"/>
    <property type="match status" value="1"/>
</dbReference>
<keyword evidence="9" id="KW-1185">Reference proteome</keyword>
<comment type="subunit">
    <text evidence="2 5">Homopentamer.</text>
</comment>
<organism evidence="8 9">
    <name type="scientific">Heliorestis convoluta</name>
    <dbReference type="NCBI Taxonomy" id="356322"/>
    <lineage>
        <taxon>Bacteria</taxon>
        <taxon>Bacillati</taxon>
        <taxon>Bacillota</taxon>
        <taxon>Clostridia</taxon>
        <taxon>Eubacteriales</taxon>
        <taxon>Heliobacteriaceae</taxon>
        <taxon>Heliorestis</taxon>
    </lineage>
</organism>
<dbReference type="GO" id="GO:0007155">
    <property type="term" value="P:cell adhesion"/>
    <property type="evidence" value="ECO:0007669"/>
    <property type="project" value="InterPro"/>
</dbReference>
<dbReference type="InterPro" id="IPR003481">
    <property type="entry name" value="FliD_N"/>
</dbReference>
<dbReference type="AlphaFoldDB" id="A0A5Q2N2K4"/>
<evidence type="ECO:0000259" key="6">
    <source>
        <dbReference type="Pfam" id="PF02465"/>
    </source>
</evidence>
<proteinExistence type="inferred from homology"/>
<name>A0A5Q2N2K4_9FIRM</name>
<dbReference type="PANTHER" id="PTHR30288:SF0">
    <property type="entry name" value="FLAGELLAR HOOK-ASSOCIATED PROTEIN 2"/>
    <property type="match status" value="1"/>
</dbReference>
<evidence type="ECO:0000256" key="3">
    <source>
        <dbReference type="ARBA" id="ARBA00023054"/>
    </source>
</evidence>
<feature type="domain" description="Flagellar hook-associated protein 2 N-terminal" evidence="6">
    <location>
        <begin position="10"/>
        <end position="106"/>
    </location>
</feature>
<keyword evidence="8" id="KW-0966">Cell projection</keyword>
<keyword evidence="4 5" id="KW-0975">Bacterial flagellum</keyword>
<evidence type="ECO:0000256" key="2">
    <source>
        <dbReference type="ARBA" id="ARBA00011255"/>
    </source>
</evidence>
<keyword evidence="5" id="KW-0964">Secreted</keyword>
<keyword evidence="8" id="KW-0969">Cilium</keyword>
<evidence type="ECO:0000256" key="1">
    <source>
        <dbReference type="ARBA" id="ARBA00009764"/>
    </source>
</evidence>
<dbReference type="Pfam" id="PF02465">
    <property type="entry name" value="FliD_N"/>
    <property type="match status" value="1"/>
</dbReference>
<keyword evidence="3 5" id="KW-0175">Coiled coil</keyword>
<dbReference type="GO" id="GO:0071973">
    <property type="term" value="P:bacterial-type flagellum-dependent cell motility"/>
    <property type="evidence" value="ECO:0007669"/>
    <property type="project" value="TreeGrafter"/>
</dbReference>
<evidence type="ECO:0000256" key="5">
    <source>
        <dbReference type="RuleBase" id="RU362066"/>
    </source>
</evidence>
<evidence type="ECO:0000313" key="8">
    <source>
        <dbReference type="EMBL" id="QGG47502.1"/>
    </source>
</evidence>
<dbReference type="InterPro" id="IPR040026">
    <property type="entry name" value="FliD"/>
</dbReference>
<evidence type="ECO:0000259" key="7">
    <source>
        <dbReference type="Pfam" id="PF07195"/>
    </source>
</evidence>
<evidence type="ECO:0000313" key="9">
    <source>
        <dbReference type="Proteomes" id="UP000366051"/>
    </source>
</evidence>
<sequence>MTIRFGGIASGLDTESMIKEMMRAHRMRADKIFHEKTRTEWRKAEYNSLRNDILNFRNKLFDNFQVNSSKFNPKSVISSNTSILTATASTEAGNVTNRVEVKSLASGVNLASGSEISKKDDQGNINRSNLAAQLGLNLSGTDLRTKQVGDDENVKYFTMNINGKEIEVMPEKDTMQDLVRKINRADAGVHAVYDMNHDRFFLRTTGTGEEAKIRFDIPTQKPSENGEELVNKLPGTITAERSAVTNLFNALLNPKGNDGEPVLHFNEEGEEQGVGWFITKGTTTELKGKNAEISVNGIKFEGATNNISVAGITYNLQSLTPDNEPITITINNDINKAVDTVKEFVDLYNSLVGTIQDKLKEPFHRDFHPLTDEQKREMSDREVEQWEEKARSGMLRNDAGLSRFLSNLRLDISNPIEGLSEDSQYKSLASIGVTTGQWSSGAVLEINENKLREALANDPDVLNKLFRGDDGMISRLRERALDMTDRTRGYLYNLAGTTDEADPNSSLGRRLNNFERQLADFERRMKMVEDRYWKQFTAMEKAMDQMNNQSNWLMMQFMNPNG</sequence>
<comment type="subcellular location">
    <subcellularLocation>
        <location evidence="5">Secreted</location>
    </subcellularLocation>
    <subcellularLocation>
        <location evidence="5">Bacterial flagellum</location>
    </subcellularLocation>
</comment>